<evidence type="ECO:0000259" key="1">
    <source>
        <dbReference type="Pfam" id="PF12697"/>
    </source>
</evidence>
<evidence type="ECO:0000313" key="3">
    <source>
        <dbReference type="Proteomes" id="UP000502508"/>
    </source>
</evidence>
<gene>
    <name evidence="2" type="ORF">Pflav_029760</name>
</gene>
<reference evidence="2 3" key="1">
    <citation type="submission" date="2020-03" db="EMBL/GenBank/DDBJ databases">
        <title>Whole genome shotgun sequence of Phytohabitans flavus NBRC 107702.</title>
        <authorList>
            <person name="Komaki H."/>
            <person name="Tamura T."/>
        </authorList>
    </citation>
    <scope>NUCLEOTIDE SEQUENCE [LARGE SCALE GENOMIC DNA]</scope>
    <source>
        <strain evidence="2 3">NBRC 107702</strain>
    </source>
</reference>
<dbReference type="InterPro" id="IPR000073">
    <property type="entry name" value="AB_hydrolase_1"/>
</dbReference>
<keyword evidence="2" id="KW-0378">Hydrolase</keyword>
<dbReference type="SUPFAM" id="SSF53474">
    <property type="entry name" value="alpha/beta-Hydrolases"/>
    <property type="match status" value="1"/>
</dbReference>
<accession>A0A6F8XRX6</accession>
<dbReference type="Pfam" id="PF12697">
    <property type="entry name" value="Abhydrolase_6"/>
    <property type="match status" value="1"/>
</dbReference>
<dbReference type="RefSeq" id="WP_173036581.1">
    <property type="nucleotide sequence ID" value="NZ_AP022870.1"/>
</dbReference>
<evidence type="ECO:0000313" key="2">
    <source>
        <dbReference type="EMBL" id="BCB76566.1"/>
    </source>
</evidence>
<dbReference type="Gene3D" id="3.40.50.1820">
    <property type="entry name" value="alpha/beta hydrolase"/>
    <property type="match status" value="2"/>
</dbReference>
<keyword evidence="3" id="KW-1185">Reference proteome</keyword>
<dbReference type="PANTHER" id="PTHR43194">
    <property type="entry name" value="HYDROLASE ALPHA/BETA FOLD FAMILY"/>
    <property type="match status" value="1"/>
</dbReference>
<feature type="domain" description="AB hydrolase-1" evidence="1">
    <location>
        <begin position="23"/>
        <end position="285"/>
    </location>
</feature>
<sequence>MDVPGECHVREVPPEGGGNGRTIVLVHGFMHTGEHYLRTLDGRPGWAYDFAAAGYRVLVPDWPGVGRSAPVDPESWSSASIRAALGRVVERAGGPVDLLVHSMAGPYGIALLESHGDRIAHLVAVAPGQPFDLAAPPDSVEDEGDEIVTVAGGIAVRFPKAGWMVPDRSFVVDKLVGASTRFPAYSPDAYLKTLVPMWSGLARERLAAVQVPYADRPAPAPLPGHRVLVVTGTHDRDHTREADGLVVAWLRGRGAAVDFAYLGDLGITGNSHMLMLDSNSAEVAALVVDWLATGSSRPAG</sequence>
<proteinExistence type="predicted"/>
<protein>
    <submittedName>
        <fullName evidence="2">Alpha/beta hydrolase</fullName>
    </submittedName>
</protein>
<dbReference type="PANTHER" id="PTHR43194:SF5">
    <property type="entry name" value="PIMELOYL-[ACYL-CARRIER PROTEIN] METHYL ESTER ESTERASE"/>
    <property type="match status" value="1"/>
</dbReference>
<organism evidence="2 3">
    <name type="scientific">Phytohabitans flavus</name>
    <dbReference type="NCBI Taxonomy" id="1076124"/>
    <lineage>
        <taxon>Bacteria</taxon>
        <taxon>Bacillati</taxon>
        <taxon>Actinomycetota</taxon>
        <taxon>Actinomycetes</taxon>
        <taxon>Micromonosporales</taxon>
        <taxon>Micromonosporaceae</taxon>
    </lineage>
</organism>
<name>A0A6F8XRX6_9ACTN</name>
<dbReference type="Proteomes" id="UP000502508">
    <property type="component" value="Chromosome"/>
</dbReference>
<dbReference type="GO" id="GO:0016787">
    <property type="term" value="F:hydrolase activity"/>
    <property type="evidence" value="ECO:0007669"/>
    <property type="project" value="UniProtKB-KW"/>
</dbReference>
<dbReference type="AlphaFoldDB" id="A0A6F8XRX6"/>
<dbReference type="EMBL" id="AP022870">
    <property type="protein sequence ID" value="BCB76566.1"/>
    <property type="molecule type" value="Genomic_DNA"/>
</dbReference>
<dbReference type="InterPro" id="IPR050228">
    <property type="entry name" value="Carboxylesterase_BioH"/>
</dbReference>
<dbReference type="InterPro" id="IPR029058">
    <property type="entry name" value="AB_hydrolase_fold"/>
</dbReference>
<dbReference type="KEGG" id="pfla:Pflav_029760"/>
<reference evidence="2 3" key="2">
    <citation type="submission" date="2020-03" db="EMBL/GenBank/DDBJ databases">
        <authorList>
            <person name="Ichikawa N."/>
            <person name="Kimura A."/>
            <person name="Kitahashi Y."/>
            <person name="Uohara A."/>
        </authorList>
    </citation>
    <scope>NUCLEOTIDE SEQUENCE [LARGE SCALE GENOMIC DNA]</scope>
    <source>
        <strain evidence="2 3">NBRC 107702</strain>
    </source>
</reference>